<organism evidence="14 15">
    <name type="scientific">Conger conger</name>
    <name type="common">Conger eel</name>
    <name type="synonym">Muraena conger</name>
    <dbReference type="NCBI Taxonomy" id="82655"/>
    <lineage>
        <taxon>Eukaryota</taxon>
        <taxon>Metazoa</taxon>
        <taxon>Chordata</taxon>
        <taxon>Craniata</taxon>
        <taxon>Vertebrata</taxon>
        <taxon>Euteleostomi</taxon>
        <taxon>Actinopterygii</taxon>
        <taxon>Neopterygii</taxon>
        <taxon>Teleostei</taxon>
        <taxon>Anguilliformes</taxon>
        <taxon>Congridae</taxon>
        <taxon>Conger</taxon>
    </lineage>
</organism>
<evidence type="ECO:0000259" key="10">
    <source>
        <dbReference type="Pfam" id="PF11600"/>
    </source>
</evidence>
<evidence type="ECO:0000256" key="1">
    <source>
        <dbReference type="ARBA" id="ARBA00004123"/>
    </source>
</evidence>
<evidence type="ECO:0000259" key="11">
    <source>
        <dbReference type="Pfam" id="PF12253"/>
    </source>
</evidence>
<dbReference type="GO" id="GO:0005634">
    <property type="term" value="C:nucleus"/>
    <property type="evidence" value="ECO:0007669"/>
    <property type="project" value="UniProtKB-SubCell"/>
</dbReference>
<evidence type="ECO:0000313" key="14">
    <source>
        <dbReference type="EMBL" id="KAJ8274153.1"/>
    </source>
</evidence>
<evidence type="ECO:0000256" key="9">
    <source>
        <dbReference type="SAM" id="MobiDB-lite"/>
    </source>
</evidence>
<feature type="compositionally biased region" description="Acidic residues" evidence="9">
    <location>
        <begin position="497"/>
        <end position="512"/>
    </location>
</feature>
<evidence type="ECO:0000256" key="5">
    <source>
        <dbReference type="ARBA" id="ARBA00023186"/>
    </source>
</evidence>
<dbReference type="Proteomes" id="UP001152803">
    <property type="component" value="Unassembled WGS sequence"/>
</dbReference>
<dbReference type="InterPro" id="IPR029091">
    <property type="entry name" value="CAF1_p150_N"/>
</dbReference>
<dbReference type="Pfam" id="PF15557">
    <property type="entry name" value="CAF1-p150_N"/>
    <property type="match status" value="1"/>
</dbReference>
<dbReference type="EMBL" id="JAFJMO010000006">
    <property type="protein sequence ID" value="KAJ8274153.1"/>
    <property type="molecule type" value="Genomic_DNA"/>
</dbReference>
<keyword evidence="3" id="KW-0235">DNA replication</keyword>
<feature type="region of interest" description="Disordered" evidence="9">
    <location>
        <begin position="717"/>
        <end position="767"/>
    </location>
</feature>
<sequence length="860" mass="94206">MLAAEDPSSERHLASTPRRRGMDCKAKSSAAAKKLVQARLPFKRLNPEPKENGVPKRVRGPPAAPPDSDAGASDGENEQDGAPPLLPPNRATLVNGRGPLDGFMKHKAPCRALPAPSLTIDLTEDSNSASLAPRAQDSDAGLAADPDPAPAAVSVETEGGSSSGADTTPGSSPVSMETEEAGAKPEEEEEGAEEDETDVSNNENENASLLTPSSSSSLSATESSPEAAKKESPGPVSTTPKTNENSEGKKVKRRSLKNTEEERRRQEERQERERQRQEARAAKEQKKEEARKLREEREKERKEKREREEREKREKKERDERERAERLRAKEEQRKVKQDAKLEEKKKKEEEKRVKEEKDRIKAEKAEITRFLQRPKSQQAPKTLAAACGKFAPFEIKEHMSGPTQACRTERGGDCVVLSEGPGAEGAPDRRLCGRMKLLQFKENYRPAYWGTWNKRSAHISPRCPLRQDRELLDYEVDSDEEWEEEEPGESLSHSEGDDDDEGGEDDDDDDGFFVPHGYLSDGEGALEEEESGDTEKQKFRQSLKAREWDELMAKNKLKVLQAVVRGCVWAGPGGAGPEADALLPFAVCLLEAAAPAEEPVSPETTAAAREQRNEQLLSQLLSLLHGNVNSSKVIITEFQEFCRQSKAEATSASPQRAAESIPARIHVKRLITKNAVYEKRPTYRRSCWYAHAHVLSRFGQDALPVPCQWKYLTQGPHSAREEAPGGPGTQAASSPGPQASAATPASSSASSSSSSAKRKSTGSMSITKFMRRCTERGEAMETDGFQADTEDDEDESDCVIVDARAGPGEEQSKAPVTTVTVTTVTPQTQSTEHMEVTTSDPAGTSLPSPTQAAVQQTCV</sequence>
<feature type="domain" description="Chromatin assembly factor 1 p150 subunit acidic region" evidence="10">
    <location>
        <begin position="265"/>
        <end position="400"/>
    </location>
</feature>
<evidence type="ECO:0000313" key="15">
    <source>
        <dbReference type="Proteomes" id="UP001152803"/>
    </source>
</evidence>
<dbReference type="Pfam" id="PF12253">
    <property type="entry name" value="CAF1A_dimeriz"/>
    <property type="match status" value="1"/>
</dbReference>
<comment type="similarity">
    <text evidence="2">Belongs to the CHAF1A family.</text>
</comment>
<keyword evidence="6" id="KW-0234">DNA repair</keyword>
<feature type="domain" description="Chromatin assembly factor 1 subunit p150 C-terminal" evidence="12">
    <location>
        <begin position="546"/>
        <end position="825"/>
    </location>
</feature>
<feature type="region of interest" description="Disordered" evidence="9">
    <location>
        <begin position="1"/>
        <end position="360"/>
    </location>
</feature>
<dbReference type="PANTHER" id="PTHR15272">
    <property type="entry name" value="CHROMATIN ASSEMBLY FACTOR 1 SUBUNIT A CAF-1 SUBUNIT A"/>
    <property type="match status" value="1"/>
</dbReference>
<dbReference type="Pfam" id="PF11600">
    <property type="entry name" value="CAF1A_acidic"/>
    <property type="match status" value="1"/>
</dbReference>
<evidence type="ECO:0008006" key="16">
    <source>
        <dbReference type="Google" id="ProtNLM"/>
    </source>
</evidence>
<evidence type="ECO:0000256" key="7">
    <source>
        <dbReference type="ARBA" id="ARBA00023242"/>
    </source>
</evidence>
<keyword evidence="7" id="KW-0539">Nucleus</keyword>
<dbReference type="InterPro" id="IPR022043">
    <property type="entry name" value="CAF1A_DD"/>
</dbReference>
<feature type="compositionally biased region" description="Low complexity" evidence="9">
    <location>
        <begin position="207"/>
        <end position="226"/>
    </location>
</feature>
<feature type="compositionally biased region" description="Low complexity" evidence="9">
    <location>
        <begin position="731"/>
        <end position="756"/>
    </location>
</feature>
<dbReference type="GO" id="GO:0033186">
    <property type="term" value="C:CAF-1 complex"/>
    <property type="evidence" value="ECO:0007669"/>
    <property type="project" value="TreeGrafter"/>
</dbReference>
<feature type="domain" description="Chromatin assembly factor 1 subunit p150 N-terminal" evidence="13">
    <location>
        <begin position="21"/>
        <end position="208"/>
    </location>
</feature>
<feature type="compositionally biased region" description="Polar residues" evidence="9">
    <location>
        <begin position="837"/>
        <end position="860"/>
    </location>
</feature>
<feature type="compositionally biased region" description="Acidic residues" evidence="9">
    <location>
        <begin position="186"/>
        <end position="198"/>
    </location>
</feature>
<dbReference type="GO" id="GO:0006334">
    <property type="term" value="P:nucleosome assembly"/>
    <property type="evidence" value="ECO:0007669"/>
    <property type="project" value="TreeGrafter"/>
</dbReference>
<feature type="domain" description="Chromatin assembly factor 1 subunit A dimerization" evidence="11">
    <location>
        <begin position="437"/>
        <end position="508"/>
    </location>
</feature>
<dbReference type="Pfam" id="PF15539">
    <property type="entry name" value="CAF1-p150_C2"/>
    <property type="match status" value="1"/>
</dbReference>
<feature type="region of interest" description="Disordered" evidence="9">
    <location>
        <begin position="778"/>
        <end position="797"/>
    </location>
</feature>
<dbReference type="AlphaFoldDB" id="A0A9Q1DKC9"/>
<evidence type="ECO:0000256" key="3">
    <source>
        <dbReference type="ARBA" id="ARBA00022705"/>
    </source>
</evidence>
<accession>A0A9Q1DKC9</accession>
<keyword evidence="8" id="KW-0131">Cell cycle</keyword>
<gene>
    <name evidence="14" type="ORF">COCON_G00087780</name>
</gene>
<evidence type="ECO:0000256" key="6">
    <source>
        <dbReference type="ARBA" id="ARBA00023204"/>
    </source>
</evidence>
<evidence type="ECO:0000259" key="12">
    <source>
        <dbReference type="Pfam" id="PF15539"/>
    </source>
</evidence>
<proteinExistence type="inferred from homology"/>
<feature type="compositionally biased region" description="Polar residues" evidence="9">
    <location>
        <begin position="165"/>
        <end position="175"/>
    </location>
</feature>
<dbReference type="PANTHER" id="PTHR15272:SF0">
    <property type="entry name" value="CHROMATIN ASSEMBLY FACTOR 1 SUBUNIT A"/>
    <property type="match status" value="1"/>
</dbReference>
<evidence type="ECO:0000256" key="4">
    <source>
        <dbReference type="ARBA" id="ARBA00022763"/>
    </source>
</evidence>
<comment type="caution">
    <text evidence="14">The sequence shown here is derived from an EMBL/GenBank/DDBJ whole genome shotgun (WGS) entry which is preliminary data.</text>
</comment>
<keyword evidence="15" id="KW-1185">Reference proteome</keyword>
<feature type="region of interest" description="Disordered" evidence="9">
    <location>
        <begin position="805"/>
        <end position="860"/>
    </location>
</feature>
<keyword evidence="4" id="KW-0227">DNA damage</keyword>
<feature type="compositionally biased region" description="Low complexity" evidence="9">
    <location>
        <begin position="816"/>
        <end position="830"/>
    </location>
</feature>
<comment type="subcellular location">
    <subcellularLocation>
        <location evidence="1">Nucleus</location>
    </subcellularLocation>
</comment>
<dbReference type="InterPro" id="IPR029105">
    <property type="entry name" value="CAF1-p150_C2"/>
</dbReference>
<feature type="region of interest" description="Disordered" evidence="9">
    <location>
        <begin position="478"/>
        <end position="541"/>
    </location>
</feature>
<dbReference type="GO" id="GO:0006281">
    <property type="term" value="P:DNA repair"/>
    <property type="evidence" value="ECO:0007669"/>
    <property type="project" value="UniProtKB-KW"/>
</dbReference>
<feature type="compositionally biased region" description="Basic and acidic residues" evidence="9">
    <location>
        <begin position="257"/>
        <end position="360"/>
    </location>
</feature>
<dbReference type="InterPro" id="IPR021644">
    <property type="entry name" value="CAF-1_p150_acidic"/>
</dbReference>
<keyword evidence="5" id="KW-0143">Chaperone</keyword>
<feature type="compositionally biased region" description="Low complexity" evidence="9">
    <location>
        <begin position="139"/>
        <end position="152"/>
    </location>
</feature>
<evidence type="ECO:0000256" key="8">
    <source>
        <dbReference type="ARBA" id="ARBA00023306"/>
    </source>
</evidence>
<feature type="compositionally biased region" description="Acidic residues" evidence="9">
    <location>
        <begin position="478"/>
        <end position="489"/>
    </location>
</feature>
<protein>
    <recommendedName>
        <fullName evidence="16">Chromatin assembly factor 1 subunit A</fullName>
    </recommendedName>
</protein>
<feature type="compositionally biased region" description="Basic and acidic residues" evidence="9">
    <location>
        <begin position="45"/>
        <end position="54"/>
    </location>
</feature>
<evidence type="ECO:0000256" key="2">
    <source>
        <dbReference type="ARBA" id="ARBA00006913"/>
    </source>
</evidence>
<evidence type="ECO:0000259" key="13">
    <source>
        <dbReference type="Pfam" id="PF15557"/>
    </source>
</evidence>
<reference evidence="14" key="1">
    <citation type="journal article" date="2023" name="Science">
        <title>Genome structures resolve the early diversification of teleost fishes.</title>
        <authorList>
            <person name="Parey E."/>
            <person name="Louis A."/>
            <person name="Montfort J."/>
            <person name="Bouchez O."/>
            <person name="Roques C."/>
            <person name="Iampietro C."/>
            <person name="Lluch J."/>
            <person name="Castinel A."/>
            <person name="Donnadieu C."/>
            <person name="Desvignes T."/>
            <person name="Floi Bucao C."/>
            <person name="Jouanno E."/>
            <person name="Wen M."/>
            <person name="Mejri S."/>
            <person name="Dirks R."/>
            <person name="Jansen H."/>
            <person name="Henkel C."/>
            <person name="Chen W.J."/>
            <person name="Zahm M."/>
            <person name="Cabau C."/>
            <person name="Klopp C."/>
            <person name="Thompson A.W."/>
            <person name="Robinson-Rechavi M."/>
            <person name="Braasch I."/>
            <person name="Lecointre G."/>
            <person name="Bobe J."/>
            <person name="Postlethwait J.H."/>
            <person name="Berthelot C."/>
            <person name="Roest Crollius H."/>
            <person name="Guiguen Y."/>
        </authorList>
    </citation>
    <scope>NUCLEOTIDE SEQUENCE</scope>
    <source>
        <strain evidence="14">Concon-B</strain>
    </source>
</reference>
<dbReference type="OrthoDB" id="79480at2759"/>
<name>A0A9Q1DKC9_CONCO</name>
<dbReference type="GO" id="GO:0006260">
    <property type="term" value="P:DNA replication"/>
    <property type="evidence" value="ECO:0007669"/>
    <property type="project" value="UniProtKB-KW"/>
</dbReference>